<evidence type="ECO:0000313" key="2">
    <source>
        <dbReference type="Proteomes" id="UP000290378"/>
    </source>
</evidence>
<comment type="caution">
    <text evidence="1">The sequence shown here is derived from an EMBL/GenBank/DDBJ whole genome shotgun (WGS) entry which is preliminary data.</text>
</comment>
<dbReference type="EMBL" id="NXII01000006">
    <property type="protein sequence ID" value="RXI41599.1"/>
    <property type="molecule type" value="Genomic_DNA"/>
</dbReference>
<protein>
    <submittedName>
        <fullName evidence="1">Uncharacterized protein</fullName>
    </submittedName>
</protein>
<gene>
    <name evidence="1" type="ORF">CP963_05695</name>
</gene>
<sequence>MKKLFFIFIFLSNIAFSLDLNDFEERKSVLEDVKSIILYEESIAIAYENYILSNYSIPTLAQIKVLIGDLTTQVSGITTTLTLNNSAITKISYALNDTLKADDSIKALYDSNTFRKRTYVRNNEVYFILEDVFAKHLYDLMKSSNISVINNCPIVVFTTAVNCKENNHIYIGLTKKLEGGLVVPNTYLMVYHIDKFKTGPIIITDDTSKHITESAFDSIPKGALLYDTNGVKYLKTLDGIEVLK</sequence>
<dbReference type="AlphaFoldDB" id="A0A6M8NK10"/>
<organism evidence="1 2">
    <name type="scientific">Arcobacter cloacae</name>
    <dbReference type="NCBI Taxonomy" id="1054034"/>
    <lineage>
        <taxon>Bacteria</taxon>
        <taxon>Pseudomonadati</taxon>
        <taxon>Campylobacterota</taxon>
        <taxon>Epsilonproteobacteria</taxon>
        <taxon>Campylobacterales</taxon>
        <taxon>Arcobacteraceae</taxon>
        <taxon>Arcobacter</taxon>
    </lineage>
</organism>
<keyword evidence="2" id="KW-1185">Reference proteome</keyword>
<accession>A0A6M8NK10</accession>
<name>A0A6M8NK10_9BACT</name>
<dbReference type="RefSeq" id="WP_129013275.1">
    <property type="nucleotide sequence ID" value="NZ_CBCSEI010000007.1"/>
</dbReference>
<reference evidence="1 2" key="1">
    <citation type="submission" date="2017-09" db="EMBL/GenBank/DDBJ databases">
        <title>Genomics of the genus Arcobacter.</title>
        <authorList>
            <person name="Perez-Cataluna A."/>
            <person name="Figueras M.J."/>
            <person name="Salas-Masso N."/>
        </authorList>
    </citation>
    <scope>NUCLEOTIDE SEQUENCE [LARGE SCALE GENOMIC DNA]</scope>
    <source>
        <strain evidence="1 2">CECT 7834</strain>
    </source>
</reference>
<evidence type="ECO:0000313" key="1">
    <source>
        <dbReference type="EMBL" id="RXI41599.1"/>
    </source>
</evidence>
<proteinExistence type="predicted"/>
<dbReference type="Proteomes" id="UP000290378">
    <property type="component" value="Unassembled WGS sequence"/>
</dbReference>